<dbReference type="AlphaFoldDB" id="A0A1S6U6Y9"/>
<dbReference type="GO" id="GO:0004521">
    <property type="term" value="F:RNA endonuclease activity"/>
    <property type="evidence" value="ECO:0007669"/>
    <property type="project" value="TreeGrafter"/>
</dbReference>
<sequence length="93" mass="10986">MIEIKFSNKFKSDYKNLKKQGFDDDLLIDFLEHLKLVDKISLPVIYKNHSLKGDYKGFFDCHLKSDCVVIYRINNNIVELARIGSHSKLFKKY</sequence>
<dbReference type="GeneID" id="56566301"/>
<protein>
    <submittedName>
        <fullName evidence="1">Toxin-antitoxin system, toxin component, YafQ family</fullName>
    </submittedName>
</protein>
<gene>
    <name evidence="1" type="ORF">CPIN18021_0668</name>
</gene>
<dbReference type="GO" id="GO:0006402">
    <property type="term" value="P:mRNA catabolic process"/>
    <property type="evidence" value="ECO:0007669"/>
    <property type="project" value="TreeGrafter"/>
</dbReference>
<evidence type="ECO:0000313" key="2">
    <source>
        <dbReference type="Proteomes" id="UP000190868"/>
    </source>
</evidence>
<keyword evidence="2" id="KW-1185">Reference proteome</keyword>
<name>A0A1S6U6Y9_9BACT</name>
<organism evidence="1 2">
    <name type="scientific">Campylobacter pinnipediorum subsp. caledonicus</name>
    <dbReference type="NCBI Taxonomy" id="1874362"/>
    <lineage>
        <taxon>Bacteria</taxon>
        <taxon>Pseudomonadati</taxon>
        <taxon>Campylobacterota</taxon>
        <taxon>Epsilonproteobacteria</taxon>
        <taxon>Campylobacterales</taxon>
        <taxon>Campylobacteraceae</taxon>
        <taxon>Campylobacter</taxon>
    </lineage>
</organism>
<dbReference type="KEGG" id="cpin:CPIN18020_0664"/>
<proteinExistence type="predicted"/>
<dbReference type="EMBL" id="CP017258">
    <property type="protein sequence ID" value="AQW87483.1"/>
    <property type="molecule type" value="Genomic_DNA"/>
</dbReference>
<dbReference type="Gene3D" id="3.30.2310.20">
    <property type="entry name" value="RelE-like"/>
    <property type="match status" value="1"/>
</dbReference>
<dbReference type="InterPro" id="IPR007712">
    <property type="entry name" value="RelE/ParE_toxin"/>
</dbReference>
<dbReference type="RefSeq" id="WP_078423137.1">
    <property type="nucleotide sequence ID" value="NZ_CP017018.1"/>
</dbReference>
<dbReference type="PANTHER" id="PTHR40588:SF1">
    <property type="entry name" value="MRNA INTERFERASE TOXIN YAFQ"/>
    <property type="match status" value="1"/>
</dbReference>
<dbReference type="InterPro" id="IPR004386">
    <property type="entry name" value="Toxin_YafQ-like"/>
</dbReference>
<dbReference type="GO" id="GO:0006415">
    <property type="term" value="P:translational termination"/>
    <property type="evidence" value="ECO:0007669"/>
    <property type="project" value="TreeGrafter"/>
</dbReference>
<reference evidence="2" key="1">
    <citation type="submission" date="2016-09" db="EMBL/GenBank/DDBJ databases">
        <title>Comparative genomics of the Campylobacter concisus group.</title>
        <authorList>
            <person name="Miller W.G."/>
            <person name="Yee E."/>
            <person name="Chapman M.H."/>
            <person name="Huynh S."/>
            <person name="Bono J.L."/>
            <person name="On S.L.W."/>
            <person name="StLeger J."/>
            <person name="Foster G."/>
            <person name="Parker C.T."/>
        </authorList>
    </citation>
    <scope>NUCLEOTIDE SEQUENCE [LARGE SCALE GENOMIC DNA]</scope>
    <source>
        <strain evidence="2">RM18021</strain>
    </source>
</reference>
<dbReference type="PANTHER" id="PTHR40588">
    <property type="entry name" value="MRNA INTERFERASE TOXIN YAFQ"/>
    <property type="match status" value="1"/>
</dbReference>
<accession>A0A1S6U6Y9</accession>
<dbReference type="NCBIfam" id="TIGR02385">
    <property type="entry name" value="RelE_StbE"/>
    <property type="match status" value="1"/>
</dbReference>
<dbReference type="SUPFAM" id="SSF143011">
    <property type="entry name" value="RelE-like"/>
    <property type="match status" value="1"/>
</dbReference>
<dbReference type="Proteomes" id="UP000190868">
    <property type="component" value="Chromosome"/>
</dbReference>
<dbReference type="InterPro" id="IPR035093">
    <property type="entry name" value="RelE/ParE_toxin_dom_sf"/>
</dbReference>
<dbReference type="Pfam" id="PF15738">
    <property type="entry name" value="YafQ_toxin"/>
    <property type="match status" value="1"/>
</dbReference>
<evidence type="ECO:0000313" key="1">
    <source>
        <dbReference type="EMBL" id="AQW87483.1"/>
    </source>
</evidence>
<dbReference type="PIRSF" id="PIRSF006156">
    <property type="entry name" value="YafQ"/>
    <property type="match status" value="1"/>
</dbReference>